<evidence type="ECO:0000313" key="2">
    <source>
        <dbReference type="Proteomes" id="UP001162131"/>
    </source>
</evidence>
<dbReference type="Proteomes" id="UP001162131">
    <property type="component" value="Unassembled WGS sequence"/>
</dbReference>
<dbReference type="Gene3D" id="1.20.140.30">
    <property type="entry name" value="MOB kinase activator"/>
    <property type="match status" value="1"/>
</dbReference>
<dbReference type="InterPro" id="IPR005301">
    <property type="entry name" value="MOB_kinase_act_fam"/>
</dbReference>
<sequence length="211" mass="25087">MNRLKRNKPGTRTKEMWAWKLDDFCNMSGPFSVQEYIQDLIRNNPGDVERICDPPHDIDLAVWQYEHIRQFIVELNRLIVNLQGICVPDMCPNMRGGEDTMYLCASHKKPKECSAIDYMTHTLDNATSILQSSRNFNTRISIPINSTKLLVNIVRRLYRLFAHTYFFHREIFMEYENQTHLCYRFTEFVQKFGMMPAKFFSIPTHAYKNDW</sequence>
<dbReference type="SMART" id="SM01388">
    <property type="entry name" value="Mob1_phocein"/>
    <property type="match status" value="1"/>
</dbReference>
<comment type="caution">
    <text evidence="1">The sequence shown here is derived from an EMBL/GenBank/DDBJ whole genome shotgun (WGS) entry which is preliminary data.</text>
</comment>
<dbReference type="AlphaFoldDB" id="A0AAU9J6S0"/>
<organism evidence="1 2">
    <name type="scientific">Blepharisma stoltei</name>
    <dbReference type="NCBI Taxonomy" id="1481888"/>
    <lineage>
        <taxon>Eukaryota</taxon>
        <taxon>Sar</taxon>
        <taxon>Alveolata</taxon>
        <taxon>Ciliophora</taxon>
        <taxon>Postciliodesmatophora</taxon>
        <taxon>Heterotrichea</taxon>
        <taxon>Heterotrichida</taxon>
        <taxon>Blepharismidae</taxon>
        <taxon>Blepharisma</taxon>
    </lineage>
</organism>
<dbReference type="SUPFAM" id="SSF101152">
    <property type="entry name" value="Mob1/phocein"/>
    <property type="match status" value="1"/>
</dbReference>
<name>A0AAU9J6S0_9CILI</name>
<dbReference type="InterPro" id="IPR036703">
    <property type="entry name" value="MOB_kinase_act_sf"/>
</dbReference>
<gene>
    <name evidence="1" type="ORF">BSTOLATCC_MIC15819</name>
</gene>
<proteinExistence type="predicted"/>
<protein>
    <submittedName>
        <fullName evidence="1">Uncharacterized protein</fullName>
    </submittedName>
</protein>
<accession>A0AAU9J6S0</accession>
<dbReference type="EMBL" id="CAJZBQ010000015">
    <property type="protein sequence ID" value="CAG9316389.1"/>
    <property type="molecule type" value="Genomic_DNA"/>
</dbReference>
<keyword evidence="2" id="KW-1185">Reference proteome</keyword>
<dbReference type="Pfam" id="PF03637">
    <property type="entry name" value="Mob1_phocein"/>
    <property type="match status" value="1"/>
</dbReference>
<reference evidence="1" key="1">
    <citation type="submission" date="2021-09" db="EMBL/GenBank/DDBJ databases">
        <authorList>
            <consortium name="AG Swart"/>
            <person name="Singh M."/>
            <person name="Singh A."/>
            <person name="Seah K."/>
            <person name="Emmerich C."/>
        </authorList>
    </citation>
    <scope>NUCLEOTIDE SEQUENCE</scope>
    <source>
        <strain evidence="1">ATCC30299</strain>
    </source>
</reference>
<dbReference type="PANTHER" id="PTHR22599">
    <property type="entry name" value="MPS ONE BINDER KINASE ACTIVATOR-LIKE MOB"/>
    <property type="match status" value="1"/>
</dbReference>
<evidence type="ECO:0000313" key="1">
    <source>
        <dbReference type="EMBL" id="CAG9316389.1"/>
    </source>
</evidence>